<dbReference type="STRING" id="86259.A0A4Z1P0P0"/>
<keyword evidence="2" id="KW-0732">Signal</keyword>
<accession>A0A4Z1P0P0</accession>
<evidence type="ECO:0000256" key="2">
    <source>
        <dbReference type="SAM" id="SignalP"/>
    </source>
</evidence>
<dbReference type="GO" id="GO:0017057">
    <property type="term" value="F:6-phosphogluconolactonase activity"/>
    <property type="evidence" value="ECO:0007669"/>
    <property type="project" value="TreeGrafter"/>
</dbReference>
<evidence type="ECO:0000313" key="3">
    <source>
        <dbReference type="EMBL" id="TID17137.1"/>
    </source>
</evidence>
<evidence type="ECO:0000256" key="1">
    <source>
        <dbReference type="ARBA" id="ARBA00005564"/>
    </source>
</evidence>
<gene>
    <name evidence="3" type="ORF">E6O75_ATG09903</name>
</gene>
<dbReference type="InterPro" id="IPR019405">
    <property type="entry name" value="Lactonase_7-beta_prop"/>
</dbReference>
<dbReference type="Proteomes" id="UP000298493">
    <property type="component" value="Unassembled WGS sequence"/>
</dbReference>
<keyword evidence="4" id="KW-1185">Reference proteome</keyword>
<dbReference type="Pfam" id="PF10282">
    <property type="entry name" value="Lactonase"/>
    <property type="match status" value="1"/>
</dbReference>
<comment type="caution">
    <text evidence="3">The sequence shown here is derived from an EMBL/GenBank/DDBJ whole genome shotgun (WGS) entry which is preliminary data.</text>
</comment>
<sequence>MRTISFAAVAATALQAVSAVNLYVAGYDGNLTSLSFDGKALSVISEDHNCGSNPSWLVHDKNTKILYCIDEGNATPNGSVAAYPLSQTGKLTLASHINLTAPGPVSGAIFGDKSFRGMVIAHYSGQVATIGFQTPTSMKVIQQVNFTAISPIGPAGRQSGPHPHQALLDPSGKFILMPDLGADLVRVLCWGPTSNNDTLTEHPPLKAKQGSGPRHAAFWQPQANYNTTDNLYLFLVAELDNTVTAYKVSYPANGGLEFKEVSKTSTFGTATIVPTAAVGEILVSPCNKFLVIGNRLDKSFNNGSDSASDSLATFAIGADAALTFKGLAAAGGISPRHFSFNKAGDKIAVSLYASAKMVILARDVVTGAIGNVIASIPIGIAPDRGAMNTVWDE</sequence>
<protein>
    <submittedName>
        <fullName evidence="3">Putative extracellular aldonolactonase protein</fullName>
    </submittedName>
</protein>
<dbReference type="InterPro" id="IPR050282">
    <property type="entry name" value="Cycloisomerase_2"/>
</dbReference>
<dbReference type="InterPro" id="IPR011045">
    <property type="entry name" value="N2O_reductase_N"/>
</dbReference>
<dbReference type="SUPFAM" id="SSF50974">
    <property type="entry name" value="Nitrous oxide reductase, N-terminal domain"/>
    <property type="match status" value="1"/>
</dbReference>
<comment type="similarity">
    <text evidence="1">Belongs to the cycloisomerase 2 family.</text>
</comment>
<dbReference type="InterPro" id="IPR015943">
    <property type="entry name" value="WD40/YVTN_repeat-like_dom_sf"/>
</dbReference>
<dbReference type="EMBL" id="SNSC02000017">
    <property type="protein sequence ID" value="TID17137.1"/>
    <property type="molecule type" value="Genomic_DNA"/>
</dbReference>
<dbReference type="OrthoDB" id="9972196at2759"/>
<dbReference type="Gene3D" id="2.130.10.10">
    <property type="entry name" value="YVTN repeat-like/Quinoprotein amine dehydrogenase"/>
    <property type="match status" value="1"/>
</dbReference>
<feature type="signal peptide" evidence="2">
    <location>
        <begin position="1"/>
        <end position="19"/>
    </location>
</feature>
<dbReference type="PANTHER" id="PTHR30344:SF1">
    <property type="entry name" value="6-PHOSPHOGLUCONOLACTONASE"/>
    <property type="match status" value="1"/>
</dbReference>
<name>A0A4Z1P0P0_9PEZI</name>
<organism evidence="3 4">
    <name type="scientific">Venturia nashicola</name>
    <dbReference type="NCBI Taxonomy" id="86259"/>
    <lineage>
        <taxon>Eukaryota</taxon>
        <taxon>Fungi</taxon>
        <taxon>Dikarya</taxon>
        <taxon>Ascomycota</taxon>
        <taxon>Pezizomycotina</taxon>
        <taxon>Dothideomycetes</taxon>
        <taxon>Pleosporomycetidae</taxon>
        <taxon>Venturiales</taxon>
        <taxon>Venturiaceae</taxon>
        <taxon>Venturia</taxon>
    </lineage>
</organism>
<dbReference type="PANTHER" id="PTHR30344">
    <property type="entry name" value="6-PHOSPHOGLUCONOLACTONASE-RELATED"/>
    <property type="match status" value="1"/>
</dbReference>
<feature type="chain" id="PRO_5021216642" evidence="2">
    <location>
        <begin position="20"/>
        <end position="393"/>
    </location>
</feature>
<proteinExistence type="inferred from homology"/>
<reference evidence="3 4" key="1">
    <citation type="submission" date="2019-04" db="EMBL/GenBank/DDBJ databases">
        <title>High contiguity whole genome sequence and gene annotation resource for two Venturia nashicola isolates.</title>
        <authorList>
            <person name="Prokchorchik M."/>
            <person name="Won K."/>
            <person name="Lee Y."/>
            <person name="Choi E.D."/>
            <person name="Segonzac C."/>
            <person name="Sohn K.H."/>
        </authorList>
    </citation>
    <scope>NUCLEOTIDE SEQUENCE [LARGE SCALE GENOMIC DNA]</scope>
    <source>
        <strain evidence="3 4">PRI2</strain>
    </source>
</reference>
<dbReference type="AlphaFoldDB" id="A0A4Z1P0P0"/>
<evidence type="ECO:0000313" key="4">
    <source>
        <dbReference type="Proteomes" id="UP000298493"/>
    </source>
</evidence>